<proteinExistence type="predicted"/>
<evidence type="ECO:0000313" key="3">
    <source>
        <dbReference type="Proteomes" id="UP000516173"/>
    </source>
</evidence>
<evidence type="ECO:0000259" key="1">
    <source>
        <dbReference type="Pfam" id="PF20703"/>
    </source>
</evidence>
<dbReference type="InterPro" id="IPR049052">
    <property type="entry name" value="nSTAND1"/>
</dbReference>
<sequence length="573" mass="62734">MKSATISVRHESHGRSARQEFARRLGALHRAAGAPSLRNVAMLAQQRAGEGSGQSRSALASAQRISDWMSGRNVPAKFESLLPVLQVLHARARRRGGIPGEAAHLRAWRSLWAAARTAPIGQPAVPAAQLYPDTGVYREEHESAFFGRQRALAALLELVRASASPHRSADLVVLTGASGIGKSSLLRAGLLAVLAAETERWTTAITSPSTDPERTLAGIFAAIADFADNVGEDARLQPDRRPLLIVDQFEELFDPSVEPAARERFLLSLKRLCAVGSVVVAVRSDHLADCAQYPWLAHAIQHNSFTLNPMTRQELTSAITGPPRTRGVTVDPGVVELLLSALETPRYPTDRQHADPGVLPVLHATMRSMWSCHTDNRLDVTGYRRVGGPERTVRTVAEQAWTRLTPDQQADARQLLLALVTVHRDGSVARRRLPGAELRRIAGQTVSGVRLVDRLVRERLITVDYRHATLVHDTLLGWERLSGWISEHRAALLWRHRIEDDAAEWDAADRDPGLLYRSIRLSSAVRHASPALSAVATEFLRACARAELAAPEVRAELSHEPAEAGGPSEFIRS</sequence>
<dbReference type="KEGG" id="nwl:NWFMUON74_06580"/>
<dbReference type="RefSeq" id="WP_187686524.1">
    <property type="nucleotide sequence ID" value="NZ_AP023396.1"/>
</dbReference>
<dbReference type="Pfam" id="PF20703">
    <property type="entry name" value="nSTAND1"/>
    <property type="match status" value="1"/>
</dbReference>
<organism evidence="2 3">
    <name type="scientific">Nocardia wallacei</name>
    <dbReference type="NCBI Taxonomy" id="480035"/>
    <lineage>
        <taxon>Bacteria</taxon>
        <taxon>Bacillati</taxon>
        <taxon>Actinomycetota</taxon>
        <taxon>Actinomycetes</taxon>
        <taxon>Mycobacteriales</taxon>
        <taxon>Nocardiaceae</taxon>
        <taxon>Nocardia</taxon>
    </lineage>
</organism>
<dbReference type="Proteomes" id="UP000516173">
    <property type="component" value="Chromosome"/>
</dbReference>
<reference evidence="2 3" key="1">
    <citation type="submission" date="2020-08" db="EMBL/GenBank/DDBJ databases">
        <title>Genome Sequencing of Nocardia wallacei strain FMUON74 and assembly.</title>
        <authorList>
            <person name="Toyokawa M."/>
            <person name="Uesaka K."/>
        </authorList>
    </citation>
    <scope>NUCLEOTIDE SEQUENCE [LARGE SCALE GENOMIC DNA]</scope>
    <source>
        <strain evidence="2 3">FMUON74</strain>
    </source>
</reference>
<name>A0A7G1KE70_9NOCA</name>
<dbReference type="EMBL" id="AP023396">
    <property type="protein sequence ID" value="BCK52886.1"/>
    <property type="molecule type" value="Genomic_DNA"/>
</dbReference>
<feature type="domain" description="Novel STAND NTPase 1" evidence="1">
    <location>
        <begin position="136"/>
        <end position="512"/>
    </location>
</feature>
<gene>
    <name evidence="2" type="ORF">NWFMUON74_06580</name>
</gene>
<accession>A0A7G1KE70</accession>
<protein>
    <recommendedName>
        <fullName evidence="1">Novel STAND NTPase 1 domain-containing protein</fullName>
    </recommendedName>
</protein>
<keyword evidence="3" id="KW-1185">Reference proteome</keyword>
<dbReference type="InterPro" id="IPR027417">
    <property type="entry name" value="P-loop_NTPase"/>
</dbReference>
<evidence type="ECO:0000313" key="2">
    <source>
        <dbReference type="EMBL" id="BCK52886.1"/>
    </source>
</evidence>
<dbReference type="AlphaFoldDB" id="A0A7G1KE70"/>
<dbReference type="GeneID" id="80345282"/>
<dbReference type="SUPFAM" id="SSF52540">
    <property type="entry name" value="P-loop containing nucleoside triphosphate hydrolases"/>
    <property type="match status" value="1"/>
</dbReference>